<dbReference type="Pfam" id="PF01584">
    <property type="entry name" value="CheW"/>
    <property type="match status" value="1"/>
</dbReference>
<dbReference type="FunFam" id="3.30.565.10:FF:000016">
    <property type="entry name" value="Chemotaxis protein CheA, putative"/>
    <property type="match status" value="1"/>
</dbReference>
<keyword evidence="9" id="KW-0547">Nucleotide-binding</keyword>
<dbReference type="EMBL" id="AP024110">
    <property type="protein sequence ID" value="BCM25434.1"/>
    <property type="molecule type" value="Genomic_DNA"/>
</dbReference>
<comment type="subcellular location">
    <subcellularLocation>
        <location evidence="2">Cytoplasm</location>
    </subcellularLocation>
</comment>
<dbReference type="PROSITE" id="PS50109">
    <property type="entry name" value="HIS_KIN"/>
    <property type="match status" value="1"/>
</dbReference>
<comment type="catalytic activity">
    <reaction evidence="1">
        <text>ATP + protein L-histidine = ADP + protein N-phospho-L-histidine.</text>
        <dbReference type="EC" id="2.7.13.3"/>
    </reaction>
</comment>
<dbReference type="FunFam" id="2.30.30.40:FF:000048">
    <property type="entry name" value="Chemotaxis protein CheA, putative"/>
    <property type="match status" value="1"/>
</dbReference>
<evidence type="ECO:0000259" key="18">
    <source>
        <dbReference type="PROSITE" id="PS50894"/>
    </source>
</evidence>
<dbReference type="CDD" id="cd00088">
    <property type="entry name" value="HPT"/>
    <property type="match status" value="1"/>
</dbReference>
<dbReference type="GO" id="GO:0000155">
    <property type="term" value="F:phosphorelay sensor kinase activity"/>
    <property type="evidence" value="ECO:0007669"/>
    <property type="project" value="InterPro"/>
</dbReference>
<dbReference type="InterPro" id="IPR051315">
    <property type="entry name" value="Bact_Chemotaxis_CheA"/>
</dbReference>
<feature type="modified residue" description="Phosphohistidine" evidence="14">
    <location>
        <position position="48"/>
    </location>
</feature>
<dbReference type="CDD" id="cd16916">
    <property type="entry name" value="HATPase_CheA-like"/>
    <property type="match status" value="1"/>
</dbReference>
<evidence type="ECO:0000256" key="11">
    <source>
        <dbReference type="ARBA" id="ARBA00022840"/>
    </source>
</evidence>
<dbReference type="Gene3D" id="3.30.70.400">
    <property type="entry name" value="CheY-binding domain of CheA"/>
    <property type="match status" value="2"/>
</dbReference>
<dbReference type="SUPFAM" id="SSF55052">
    <property type="entry name" value="CheY-binding domain of CheA"/>
    <property type="match status" value="2"/>
</dbReference>
<dbReference type="RefSeq" id="WP_221763523.1">
    <property type="nucleotide sequence ID" value="NZ_AP024110.1"/>
</dbReference>
<dbReference type="SUPFAM" id="SSF47226">
    <property type="entry name" value="Histidine-containing phosphotransfer domain, HPT domain"/>
    <property type="match status" value="1"/>
</dbReference>
<dbReference type="Proteomes" id="UP000826722">
    <property type="component" value="Chromosome"/>
</dbReference>
<dbReference type="PROSITE" id="PS50851">
    <property type="entry name" value="CHEW"/>
    <property type="match status" value="1"/>
</dbReference>
<evidence type="ECO:0000256" key="1">
    <source>
        <dbReference type="ARBA" id="ARBA00000085"/>
    </source>
</evidence>
<evidence type="ECO:0000256" key="8">
    <source>
        <dbReference type="ARBA" id="ARBA00022679"/>
    </source>
</evidence>
<dbReference type="InterPro" id="IPR036097">
    <property type="entry name" value="HisK_dim/P_sf"/>
</dbReference>
<organism evidence="19 20">
    <name type="scientific">Methyloradius palustris</name>
    <dbReference type="NCBI Taxonomy" id="2778876"/>
    <lineage>
        <taxon>Bacteria</taxon>
        <taxon>Pseudomonadati</taxon>
        <taxon>Pseudomonadota</taxon>
        <taxon>Betaproteobacteria</taxon>
        <taxon>Nitrosomonadales</taxon>
        <taxon>Methylophilaceae</taxon>
        <taxon>Methyloradius</taxon>
    </lineage>
</organism>
<evidence type="ECO:0000313" key="19">
    <source>
        <dbReference type="EMBL" id="BCM25434.1"/>
    </source>
</evidence>
<evidence type="ECO:0000256" key="9">
    <source>
        <dbReference type="ARBA" id="ARBA00022741"/>
    </source>
</evidence>
<dbReference type="Gene3D" id="3.30.565.10">
    <property type="entry name" value="Histidine kinase-like ATPase, C-terminal domain"/>
    <property type="match status" value="1"/>
</dbReference>
<feature type="domain" description="CheW-like" evidence="17">
    <location>
        <begin position="647"/>
        <end position="782"/>
    </location>
</feature>
<reference evidence="19" key="1">
    <citation type="journal article" date="2021" name="Arch. Microbiol.">
        <title>Methyloradius palustris gen. nov., sp. nov., a methanol-oxidizing bacterium isolated from snow.</title>
        <authorList>
            <person name="Miyadera T."/>
            <person name="Kojima H."/>
            <person name="Fukui M."/>
        </authorList>
    </citation>
    <scope>NUCLEOTIDE SEQUENCE</scope>
    <source>
        <strain evidence="19">Zm11</strain>
    </source>
</reference>
<dbReference type="KEGG" id="mpau:ZMTM_16930"/>
<dbReference type="InterPro" id="IPR008207">
    <property type="entry name" value="Sig_transdc_His_kin_Hpt_dom"/>
</dbReference>
<feature type="domain" description="HPt" evidence="18">
    <location>
        <begin position="1"/>
        <end position="105"/>
    </location>
</feature>
<keyword evidence="7 14" id="KW-0597">Phosphoprotein</keyword>
<dbReference type="PANTHER" id="PTHR43395:SF10">
    <property type="entry name" value="CHEMOTAXIS PROTEIN CHEA"/>
    <property type="match status" value="1"/>
</dbReference>
<keyword evidence="6" id="KW-0145">Chemotaxis</keyword>
<dbReference type="InterPro" id="IPR035891">
    <property type="entry name" value="CheY-binding_CheA"/>
</dbReference>
<dbReference type="AlphaFoldDB" id="A0A8D5GEV9"/>
<dbReference type="SMART" id="SM01231">
    <property type="entry name" value="H-kinase_dim"/>
    <property type="match status" value="1"/>
</dbReference>
<keyword evidence="11" id="KW-0067">ATP-binding</keyword>
<dbReference type="SMART" id="SM00260">
    <property type="entry name" value="CheW"/>
    <property type="match status" value="1"/>
</dbReference>
<dbReference type="SUPFAM" id="SSF55874">
    <property type="entry name" value="ATPase domain of HSP90 chaperone/DNA topoisomerase II/histidine kinase"/>
    <property type="match status" value="1"/>
</dbReference>
<gene>
    <name evidence="19" type="ORF">ZMTM_16930</name>
</gene>
<evidence type="ECO:0000256" key="7">
    <source>
        <dbReference type="ARBA" id="ARBA00022553"/>
    </source>
</evidence>
<dbReference type="GO" id="GO:0006935">
    <property type="term" value="P:chemotaxis"/>
    <property type="evidence" value="ECO:0007669"/>
    <property type="project" value="UniProtKB-KW"/>
</dbReference>
<dbReference type="InterPro" id="IPR036641">
    <property type="entry name" value="HPT_dom_sf"/>
</dbReference>
<dbReference type="CDD" id="cd00731">
    <property type="entry name" value="CheA_reg"/>
    <property type="match status" value="1"/>
</dbReference>
<evidence type="ECO:0000256" key="15">
    <source>
        <dbReference type="SAM" id="MobiDB-lite"/>
    </source>
</evidence>
<evidence type="ECO:0000256" key="4">
    <source>
        <dbReference type="ARBA" id="ARBA00021495"/>
    </source>
</evidence>
<evidence type="ECO:0000256" key="6">
    <source>
        <dbReference type="ARBA" id="ARBA00022500"/>
    </source>
</evidence>
<evidence type="ECO:0000256" key="10">
    <source>
        <dbReference type="ARBA" id="ARBA00022777"/>
    </source>
</evidence>
<evidence type="ECO:0000256" key="14">
    <source>
        <dbReference type="PROSITE-ProRule" id="PRU00110"/>
    </source>
</evidence>
<dbReference type="GO" id="GO:0005524">
    <property type="term" value="F:ATP binding"/>
    <property type="evidence" value="ECO:0007669"/>
    <property type="project" value="UniProtKB-KW"/>
</dbReference>
<dbReference type="InterPro" id="IPR036061">
    <property type="entry name" value="CheW-like_dom_sf"/>
</dbReference>
<dbReference type="Gene3D" id="1.20.120.160">
    <property type="entry name" value="HPT domain"/>
    <property type="match status" value="1"/>
</dbReference>
<sequence length="790" mass="84088">MTIDMTQFYQVFFEECDELLAEAERLLMALDIDHPESEDLNAIFRAAHSIKGGAATFGMTDMTEITHVLESLLDKIRKNEMALTAEHVEAFLSAKDILQMQVDAHRANDMDSVDADAVNSVRATLQALSLKGDGTKPVVKPVEPAPVVLATPVATPTIEVPEGNKLFHIGLPTMPEKDVTNLEAELGLLGTASLHKDAAGKVTIKLVTQSSADDIVAICSFILDPDDLVITEQSQSATAKPSEVQSTDSAAEIPAGSKLFVLGLPALSAKDLTNLQSELGLIGTTSLNQDAAGKATLHLVTEGSVEDIIAISSFILDPDDLTVTEQSQAQMAAASAAKAPEKIEEDEGFGFFVPITPPVEAAPAPAASADGASAATDKAPTAKREVPKAPAANAQESTSIRVGVEKVDQLINLVGELVITQAMIEQRVSKLDPIANEDLVNSIGQLTRNTRDLQEAVMSIRMMPMDYVFSRFPRMVRDLATKLGKKIEFVTEGATTELDKGLIERIIDPLTHLVRNSVDHGIEIPSVRQSTGKNEAGRLALSAMNRGGNIVIEVSDDGAGLNRERILSKAKQSGLPVTDTMPDSDVWQLIFAPGFSTAEVVTDVSGRGVGMDVVKRNVSAMGGVIDIRSAPGFGTTMSISLPLTLAILDGMSVSLGDSLYVIPLNSIIETIQPKAEDIKTVTGAGLMVHMRGEYLPIIPLHTLFNQPTTVTNPTLGVLVIIESEGKKAALFIDGLVGQQQVVIKSLESNYRRVPGVSGATIMGDGSVALILDVPSIIKMGQYNNLEGVYQ</sequence>
<dbReference type="InterPro" id="IPR015162">
    <property type="entry name" value="CheY-binding"/>
</dbReference>
<evidence type="ECO:0000256" key="5">
    <source>
        <dbReference type="ARBA" id="ARBA00022490"/>
    </source>
</evidence>
<dbReference type="SMART" id="SM00073">
    <property type="entry name" value="HPT"/>
    <property type="match status" value="1"/>
</dbReference>
<keyword evidence="5" id="KW-0963">Cytoplasm</keyword>
<feature type="region of interest" description="Disordered" evidence="15">
    <location>
        <begin position="362"/>
        <end position="395"/>
    </location>
</feature>
<dbReference type="InterPro" id="IPR036890">
    <property type="entry name" value="HATPase_C_sf"/>
</dbReference>
<evidence type="ECO:0000259" key="17">
    <source>
        <dbReference type="PROSITE" id="PS50851"/>
    </source>
</evidence>
<dbReference type="Gene3D" id="1.10.287.560">
    <property type="entry name" value="Histidine kinase CheA-like, homodimeric domain"/>
    <property type="match status" value="1"/>
</dbReference>
<dbReference type="EC" id="2.7.13.3" evidence="3"/>
<keyword evidence="8" id="KW-0808">Transferase</keyword>
<evidence type="ECO:0000256" key="3">
    <source>
        <dbReference type="ARBA" id="ARBA00012438"/>
    </source>
</evidence>
<feature type="domain" description="Histidine kinase" evidence="16">
    <location>
        <begin position="437"/>
        <end position="645"/>
    </location>
</feature>
<dbReference type="PRINTS" id="PR00344">
    <property type="entry name" value="BCTRLSENSOR"/>
</dbReference>
<evidence type="ECO:0000256" key="13">
    <source>
        <dbReference type="ARBA" id="ARBA00035100"/>
    </source>
</evidence>
<dbReference type="InterPro" id="IPR004358">
    <property type="entry name" value="Sig_transdc_His_kin-like_C"/>
</dbReference>
<dbReference type="InterPro" id="IPR037006">
    <property type="entry name" value="CheA-like_homodim_sf"/>
</dbReference>
<dbReference type="InterPro" id="IPR005467">
    <property type="entry name" value="His_kinase_dom"/>
</dbReference>
<dbReference type="PROSITE" id="PS50894">
    <property type="entry name" value="HPT"/>
    <property type="match status" value="1"/>
</dbReference>
<keyword evidence="20" id="KW-1185">Reference proteome</keyword>
<dbReference type="InterPro" id="IPR002545">
    <property type="entry name" value="CheW-lke_dom"/>
</dbReference>
<evidence type="ECO:0000313" key="20">
    <source>
        <dbReference type="Proteomes" id="UP000826722"/>
    </source>
</evidence>
<dbReference type="SUPFAM" id="SSF50341">
    <property type="entry name" value="CheW-like"/>
    <property type="match status" value="1"/>
</dbReference>
<dbReference type="SUPFAM" id="SSF47384">
    <property type="entry name" value="Homodimeric domain of signal transducing histidine kinase"/>
    <property type="match status" value="1"/>
</dbReference>
<keyword evidence="10" id="KW-0418">Kinase</keyword>
<dbReference type="Pfam" id="PF02518">
    <property type="entry name" value="HATPase_c"/>
    <property type="match status" value="1"/>
</dbReference>
<dbReference type="GO" id="GO:0005737">
    <property type="term" value="C:cytoplasm"/>
    <property type="evidence" value="ECO:0007669"/>
    <property type="project" value="UniProtKB-SubCell"/>
</dbReference>
<dbReference type="SMART" id="SM00387">
    <property type="entry name" value="HATPase_c"/>
    <property type="match status" value="1"/>
</dbReference>
<evidence type="ECO:0000259" key="16">
    <source>
        <dbReference type="PROSITE" id="PS50109"/>
    </source>
</evidence>
<dbReference type="PANTHER" id="PTHR43395">
    <property type="entry name" value="SENSOR HISTIDINE KINASE CHEA"/>
    <property type="match status" value="1"/>
</dbReference>
<name>A0A8D5GEV9_9PROT</name>
<dbReference type="Pfam" id="PF01627">
    <property type="entry name" value="Hpt"/>
    <property type="match status" value="1"/>
</dbReference>
<protein>
    <recommendedName>
        <fullName evidence="4">Chemotaxis protein CheA</fullName>
        <ecNumber evidence="3">2.7.13.3</ecNumber>
    </recommendedName>
</protein>
<dbReference type="InterPro" id="IPR004105">
    <property type="entry name" value="CheA-like_dim"/>
</dbReference>
<evidence type="ECO:0000256" key="2">
    <source>
        <dbReference type="ARBA" id="ARBA00004496"/>
    </source>
</evidence>
<accession>A0A8D5GEV9</accession>
<dbReference type="Gene3D" id="2.30.30.40">
    <property type="entry name" value="SH3 Domains"/>
    <property type="match status" value="1"/>
</dbReference>
<dbReference type="Pfam" id="PF09078">
    <property type="entry name" value="CheY-binding"/>
    <property type="match status" value="2"/>
</dbReference>
<dbReference type="InterPro" id="IPR003594">
    <property type="entry name" value="HATPase_dom"/>
</dbReference>
<dbReference type="Pfam" id="PF02895">
    <property type="entry name" value="H-kinase_dim"/>
    <property type="match status" value="1"/>
</dbReference>
<feature type="compositionally biased region" description="Low complexity" evidence="15">
    <location>
        <begin position="362"/>
        <end position="379"/>
    </location>
</feature>
<proteinExistence type="predicted"/>
<evidence type="ECO:0000256" key="12">
    <source>
        <dbReference type="ARBA" id="ARBA00023012"/>
    </source>
</evidence>
<keyword evidence="12" id="KW-0902">Two-component regulatory system</keyword>
<comment type="function">
    <text evidence="13">Involved in the transmission of sensory signals from the chemoreceptors to the flagellar motors. CheA is autophosphorylated; it can transfer its phosphate group to either CheB or CheY.</text>
</comment>